<sequence>MKLSEILGRILTDYGLRQKFTRLGVCSMVSGVAFSNVHEMSESEYDAAYAAVQSFNLALDACRQTQSRAYPVAPADCPELHIANLDAAYSAYFAAGPDCPRNKAGKMWRGKYGQNRRRLVRDCWRWAKERGL</sequence>
<reference evidence="1" key="1">
    <citation type="journal article" date="2024" name="J. Gen. Virol.">
        <title>Novel phages of Pseudomonas syringae unveil numerous potential auxiliary metabolic genes.</title>
        <authorList>
            <person name="Feltin C."/>
            <person name="Garneau J.R."/>
            <person name="Morris C.E."/>
            <person name="Berard A."/>
            <person name="Torres-Barcelo C."/>
        </authorList>
    </citation>
    <scope>NUCLEOTIDE SEQUENCE</scope>
</reference>
<evidence type="ECO:0000313" key="1">
    <source>
        <dbReference type="EMBL" id="XAI70272.1"/>
    </source>
</evidence>
<accession>A0AAU6W1Y8</accession>
<protein>
    <submittedName>
        <fullName evidence="1">Uncharacterized protein</fullName>
    </submittedName>
</protein>
<organism evidence="1">
    <name type="scientific">Pseudomonas phage Drael01</name>
    <dbReference type="NCBI Taxonomy" id="3138533"/>
    <lineage>
        <taxon>Viruses</taxon>
    </lineage>
</organism>
<name>A0AAU6W1Y8_9VIRU</name>
<dbReference type="EMBL" id="PP179320">
    <property type="protein sequence ID" value="XAI70272.1"/>
    <property type="molecule type" value="Genomic_DNA"/>
</dbReference>
<gene>
    <name evidence="1" type="ORF">Drael01_00042</name>
</gene>
<proteinExistence type="predicted"/>